<evidence type="ECO:0000313" key="8">
    <source>
        <dbReference type="Proteomes" id="UP000035930"/>
    </source>
</evidence>
<reference evidence="6" key="2">
    <citation type="submission" date="2017-08" db="EMBL/GenBank/DDBJ databases">
        <title>Complete Genome Sequence of Francisella noatunensis subsp. orientalis strain FNO190.</title>
        <authorList>
            <person name="Pereira F.L."/>
            <person name="Goncalves L.A."/>
            <person name="Guilherme T.C."/>
            <person name="Soares S.C."/>
            <person name="Dorella F.A."/>
            <person name="Carvalho A.F."/>
            <person name="Leibowitz M.P."/>
            <person name="Leal C.A.G."/>
            <person name="Azevedo V.A.C."/>
            <person name="Figueiredo H.C.P."/>
        </authorList>
    </citation>
    <scope>NUCLEOTIDE SEQUENCE</scope>
    <source>
        <strain evidence="6">FNO190</strain>
    </source>
</reference>
<feature type="chain" id="PRO_5042894341" description="peptide-methionine (R)-S-oxide reductase" evidence="4">
    <location>
        <begin position="19"/>
        <end position="166"/>
    </location>
</feature>
<reference evidence="8" key="1">
    <citation type="submission" date="2015-02" db="EMBL/GenBank/DDBJ databases">
        <title>Complete genome sequence of Francisella noatunensis subsp. orientalis FNO190 isolated from farm-raised Nile tilapia in Brazil.</title>
        <authorList>
            <person name="Figueiredo H.C.P."/>
            <person name="Leal C.A.G."/>
            <person name="Pereira F.L."/>
            <person name="Soares S.C."/>
            <person name="Goncalves L.A."/>
            <person name="Dorella F.A."/>
            <person name="Carvalho A.F."/>
            <person name="Azevedo V.A.C."/>
        </authorList>
    </citation>
    <scope>NUCLEOTIDE SEQUENCE [LARGE SCALE GENOMIC DNA]</scope>
    <source>
        <strain evidence="8">FNO190</strain>
    </source>
</reference>
<dbReference type="Pfam" id="PF01641">
    <property type="entry name" value="SelR"/>
    <property type="match status" value="1"/>
</dbReference>
<proteinExistence type="predicted"/>
<dbReference type="PANTHER" id="PTHR10173">
    <property type="entry name" value="METHIONINE SULFOXIDE REDUCTASE"/>
    <property type="match status" value="1"/>
</dbReference>
<protein>
    <recommendedName>
        <fullName evidence="1">peptide-methionine (R)-S-oxide reductase</fullName>
        <ecNumber evidence="1">1.8.4.12</ecNumber>
    </recommendedName>
</protein>
<dbReference type="RefSeq" id="WP_014714478.1">
    <property type="nucleotide sequence ID" value="NZ_CP011923.2"/>
</dbReference>
<dbReference type="PROSITE" id="PS51790">
    <property type="entry name" value="MSRB"/>
    <property type="match status" value="1"/>
</dbReference>
<reference evidence="7" key="3">
    <citation type="journal article" date="2020" name="Int. J. Syst. Evol. Microbiol.">
        <title>Reclassification of Francisella noatunensis subsp. orientalis Ottem et al. 2009 as Francisella orientalis sp. nov., Francisella noatunensis subsp. chilensis subsp. nov. and emended description of Francisella noatunensis.</title>
        <authorList>
            <person name="Ramirez-Paredes J.G."/>
            <person name="Larsson P."/>
            <person name="Thompson K.D."/>
            <person name="Penman D.J."/>
            <person name="Busse H.J."/>
            <person name="Ohrman C."/>
            <person name="Sjodin A."/>
            <person name="Soto E."/>
            <person name="Richards R.H."/>
            <person name="Adams A."/>
            <person name="Colquhoun D.J."/>
        </authorList>
    </citation>
    <scope>NUCLEOTIDE SEQUENCE</scope>
    <source>
        <strain evidence="7">LADL-07285A</strain>
    </source>
</reference>
<evidence type="ECO:0000256" key="4">
    <source>
        <dbReference type="SAM" id="SignalP"/>
    </source>
</evidence>
<dbReference type="GO" id="GO:0006979">
    <property type="term" value="P:response to oxidative stress"/>
    <property type="evidence" value="ECO:0007669"/>
    <property type="project" value="InterPro"/>
</dbReference>
<evidence type="ECO:0000256" key="3">
    <source>
        <dbReference type="ARBA" id="ARBA00048488"/>
    </source>
</evidence>
<keyword evidence="2 7" id="KW-0560">Oxidoreductase</keyword>
<feature type="signal peptide" evidence="4">
    <location>
        <begin position="1"/>
        <end position="18"/>
    </location>
</feature>
<name>A0AAP6X8L3_9GAMM</name>
<dbReference type="EC" id="1.8.4.12" evidence="1"/>
<dbReference type="EMBL" id="QPQM01000001">
    <property type="protein sequence ID" value="NIY56265.1"/>
    <property type="molecule type" value="Genomic_DNA"/>
</dbReference>
<dbReference type="EMBL" id="CP011923">
    <property type="protein sequence ID" value="AKN88238.1"/>
    <property type="molecule type" value="Genomic_DNA"/>
</dbReference>
<evidence type="ECO:0000313" key="7">
    <source>
        <dbReference type="EMBL" id="NIY56265.1"/>
    </source>
</evidence>
<organism evidence="7 9">
    <name type="scientific">Francisella orientalis</name>
    <dbReference type="NCBI Taxonomy" id="299583"/>
    <lineage>
        <taxon>Bacteria</taxon>
        <taxon>Pseudomonadati</taxon>
        <taxon>Pseudomonadota</taxon>
        <taxon>Gammaproteobacteria</taxon>
        <taxon>Thiotrichales</taxon>
        <taxon>Francisellaceae</taxon>
        <taxon>Francisella</taxon>
    </lineage>
</organism>
<dbReference type="Proteomes" id="UP000774689">
    <property type="component" value="Unassembled WGS sequence"/>
</dbReference>
<dbReference type="NCBIfam" id="TIGR00357">
    <property type="entry name" value="peptide-methionine (R)-S-oxide reductase MsrB"/>
    <property type="match status" value="1"/>
</dbReference>
<keyword evidence="8" id="KW-1185">Reference proteome</keyword>
<dbReference type="SUPFAM" id="SSF51316">
    <property type="entry name" value="Mss4-like"/>
    <property type="match status" value="1"/>
</dbReference>
<dbReference type="GO" id="GO:0005737">
    <property type="term" value="C:cytoplasm"/>
    <property type="evidence" value="ECO:0007669"/>
    <property type="project" value="TreeGrafter"/>
</dbReference>
<dbReference type="Proteomes" id="UP000035930">
    <property type="component" value="Chromosome"/>
</dbReference>
<dbReference type="FunFam" id="2.170.150.20:FF:000003">
    <property type="entry name" value="Peptide methionine sulfoxide reductase MsrB"/>
    <property type="match status" value="1"/>
</dbReference>
<dbReference type="GO" id="GO:0033743">
    <property type="term" value="F:peptide-methionine (R)-S-oxide reductase activity"/>
    <property type="evidence" value="ECO:0007669"/>
    <property type="project" value="UniProtKB-EC"/>
</dbReference>
<dbReference type="AlphaFoldDB" id="A0AAP6X8L3"/>
<evidence type="ECO:0000256" key="1">
    <source>
        <dbReference type="ARBA" id="ARBA00012499"/>
    </source>
</evidence>
<dbReference type="InterPro" id="IPR011057">
    <property type="entry name" value="Mss4-like_sf"/>
</dbReference>
<sequence length="166" mass="19063">MSKLISVVFFVLPLISFANIPSWQNFDKQKALANLSKQQYYVTQQGGTERAFNNEYWNNHKQGIYVDVVSGEPLFSSTDKYDSGTGWPSFTKPIDDSFIKTKNDNSWFMTRTEVLSKYGNSHLGHVFDDGPQPTGKRYCMNSATLKFIPKEDIQKEGYGKYLQLFK</sequence>
<comment type="catalytic activity">
    <reaction evidence="3">
        <text>L-methionyl-[protein] + [thioredoxin]-disulfide + H2O = L-methionyl-(R)-S-oxide-[protein] + [thioredoxin]-dithiol</text>
        <dbReference type="Rhea" id="RHEA:24164"/>
        <dbReference type="Rhea" id="RHEA-COMP:10698"/>
        <dbReference type="Rhea" id="RHEA-COMP:10700"/>
        <dbReference type="Rhea" id="RHEA-COMP:12313"/>
        <dbReference type="Rhea" id="RHEA-COMP:12314"/>
        <dbReference type="ChEBI" id="CHEBI:15377"/>
        <dbReference type="ChEBI" id="CHEBI:16044"/>
        <dbReference type="ChEBI" id="CHEBI:29950"/>
        <dbReference type="ChEBI" id="CHEBI:45764"/>
        <dbReference type="ChEBI" id="CHEBI:50058"/>
        <dbReference type="EC" id="1.8.4.12"/>
    </reaction>
</comment>
<gene>
    <name evidence="7" type="primary">msrB</name>
    <name evidence="7" type="ORF">CHQ83_02345</name>
    <name evidence="6" type="ORF">FNO190_0401</name>
</gene>
<evidence type="ECO:0000313" key="6">
    <source>
        <dbReference type="EMBL" id="AKN88238.1"/>
    </source>
</evidence>
<evidence type="ECO:0000256" key="2">
    <source>
        <dbReference type="ARBA" id="ARBA00023002"/>
    </source>
</evidence>
<dbReference type="Gene3D" id="2.170.150.20">
    <property type="entry name" value="Peptide methionine sulfoxide reductase"/>
    <property type="match status" value="1"/>
</dbReference>
<dbReference type="GeneID" id="45432582"/>
<evidence type="ECO:0000259" key="5">
    <source>
        <dbReference type="PROSITE" id="PS51790"/>
    </source>
</evidence>
<evidence type="ECO:0000313" key="9">
    <source>
        <dbReference type="Proteomes" id="UP000774689"/>
    </source>
</evidence>
<accession>A0AAP6X8L3</accession>
<dbReference type="InterPro" id="IPR002579">
    <property type="entry name" value="Met_Sox_Rdtase_MsrB_dom"/>
</dbReference>
<dbReference type="PANTHER" id="PTHR10173:SF59">
    <property type="entry name" value="PEPTIDE METHIONINE SULFOXIDE REDUCTASE MSRA_MSRB"/>
    <property type="match status" value="1"/>
</dbReference>
<feature type="domain" description="MsrB" evidence="5">
    <location>
        <begin position="28"/>
        <end position="150"/>
    </location>
</feature>
<dbReference type="InterPro" id="IPR028427">
    <property type="entry name" value="Met_Sox_Rdtase_MsrB"/>
</dbReference>
<dbReference type="GO" id="GO:0030091">
    <property type="term" value="P:protein repair"/>
    <property type="evidence" value="ECO:0007669"/>
    <property type="project" value="InterPro"/>
</dbReference>
<keyword evidence="4" id="KW-0732">Signal</keyword>